<evidence type="ECO:0000313" key="2">
    <source>
        <dbReference type="Proteomes" id="UP001396334"/>
    </source>
</evidence>
<dbReference type="EMBL" id="JBBPBN010000057">
    <property type="protein sequence ID" value="KAK8988773.1"/>
    <property type="molecule type" value="Genomic_DNA"/>
</dbReference>
<name>A0ABR2PKB8_9ROSI</name>
<proteinExistence type="predicted"/>
<protein>
    <submittedName>
        <fullName evidence="1">Uncharacterized protein</fullName>
    </submittedName>
</protein>
<evidence type="ECO:0000313" key="1">
    <source>
        <dbReference type="EMBL" id="KAK8988773.1"/>
    </source>
</evidence>
<reference evidence="1 2" key="1">
    <citation type="journal article" date="2024" name="G3 (Bethesda)">
        <title>Genome assembly of Hibiscus sabdariffa L. provides insights into metabolisms of medicinal natural products.</title>
        <authorList>
            <person name="Kim T."/>
        </authorList>
    </citation>
    <scope>NUCLEOTIDE SEQUENCE [LARGE SCALE GENOMIC DNA]</scope>
    <source>
        <strain evidence="1">TK-2024</strain>
        <tissue evidence="1">Old leaves</tissue>
    </source>
</reference>
<dbReference type="Proteomes" id="UP001396334">
    <property type="component" value="Unassembled WGS sequence"/>
</dbReference>
<gene>
    <name evidence="1" type="ORF">V6N11_030149</name>
</gene>
<organism evidence="1 2">
    <name type="scientific">Hibiscus sabdariffa</name>
    <name type="common">roselle</name>
    <dbReference type="NCBI Taxonomy" id="183260"/>
    <lineage>
        <taxon>Eukaryota</taxon>
        <taxon>Viridiplantae</taxon>
        <taxon>Streptophyta</taxon>
        <taxon>Embryophyta</taxon>
        <taxon>Tracheophyta</taxon>
        <taxon>Spermatophyta</taxon>
        <taxon>Magnoliopsida</taxon>
        <taxon>eudicotyledons</taxon>
        <taxon>Gunneridae</taxon>
        <taxon>Pentapetalae</taxon>
        <taxon>rosids</taxon>
        <taxon>malvids</taxon>
        <taxon>Malvales</taxon>
        <taxon>Malvaceae</taxon>
        <taxon>Malvoideae</taxon>
        <taxon>Hibiscus</taxon>
    </lineage>
</organism>
<accession>A0ABR2PKB8</accession>
<keyword evidence="2" id="KW-1185">Reference proteome</keyword>
<sequence>MESKTLKNGSLCLPGWRCLKHRFSSCSFQLEITKRFGQRCKYLQSPCLSDLVVKAFASFASHWRYKEVLEMVEWARWVVTWHCEFNRLPQTSLHIQMMDLSLL</sequence>
<comment type="caution">
    <text evidence="1">The sequence shown here is derived from an EMBL/GenBank/DDBJ whole genome shotgun (WGS) entry which is preliminary data.</text>
</comment>